<name>A0A9P8PEK0_9ASCO</name>
<dbReference type="AlphaFoldDB" id="A0A9P8PEK0"/>
<feature type="transmembrane region" description="Helical" evidence="1">
    <location>
        <begin position="49"/>
        <end position="72"/>
    </location>
</feature>
<proteinExistence type="predicted"/>
<keyword evidence="1" id="KW-0472">Membrane</keyword>
<comment type="caution">
    <text evidence="2">The sequence shown here is derived from an EMBL/GenBank/DDBJ whole genome shotgun (WGS) entry which is preliminary data.</text>
</comment>
<reference evidence="2" key="2">
    <citation type="submission" date="2021-01" db="EMBL/GenBank/DDBJ databases">
        <authorList>
            <person name="Schikora-Tamarit M.A."/>
        </authorList>
    </citation>
    <scope>NUCLEOTIDE SEQUENCE</scope>
    <source>
        <strain evidence="2">CBS6075</strain>
    </source>
</reference>
<dbReference type="RefSeq" id="XP_046063846.1">
    <property type="nucleotide sequence ID" value="XM_046209085.1"/>
</dbReference>
<sequence>MTGRKLDEHVASNTARHIILYQARSSNANASHDEMNRGNTMMGTTDPDVILMLEMWLLMMDASLVGLIWGLICGNTFCSSSKLECL</sequence>
<keyword evidence="1" id="KW-1133">Transmembrane helix</keyword>
<dbReference type="Proteomes" id="UP000769157">
    <property type="component" value="Unassembled WGS sequence"/>
</dbReference>
<accession>A0A9P8PEK0</accession>
<evidence type="ECO:0000313" key="2">
    <source>
        <dbReference type="EMBL" id="KAH3670421.1"/>
    </source>
</evidence>
<keyword evidence="1" id="KW-0812">Transmembrane</keyword>
<organism evidence="2 3">
    <name type="scientific">Ogataea philodendri</name>
    <dbReference type="NCBI Taxonomy" id="1378263"/>
    <lineage>
        <taxon>Eukaryota</taxon>
        <taxon>Fungi</taxon>
        <taxon>Dikarya</taxon>
        <taxon>Ascomycota</taxon>
        <taxon>Saccharomycotina</taxon>
        <taxon>Pichiomycetes</taxon>
        <taxon>Pichiales</taxon>
        <taxon>Pichiaceae</taxon>
        <taxon>Ogataea</taxon>
    </lineage>
</organism>
<protein>
    <submittedName>
        <fullName evidence="2">Uncharacterized protein</fullName>
    </submittedName>
</protein>
<dbReference type="EMBL" id="JAEUBE010000087">
    <property type="protein sequence ID" value="KAH3670421.1"/>
    <property type="molecule type" value="Genomic_DNA"/>
</dbReference>
<keyword evidence="3" id="KW-1185">Reference proteome</keyword>
<evidence type="ECO:0000313" key="3">
    <source>
        <dbReference type="Proteomes" id="UP000769157"/>
    </source>
</evidence>
<evidence type="ECO:0000256" key="1">
    <source>
        <dbReference type="SAM" id="Phobius"/>
    </source>
</evidence>
<dbReference type="GeneID" id="70232904"/>
<reference evidence="2" key="1">
    <citation type="journal article" date="2021" name="Open Biol.">
        <title>Shared evolutionary footprints suggest mitochondrial oxidative damage underlies multiple complex I losses in fungi.</title>
        <authorList>
            <person name="Schikora-Tamarit M.A."/>
            <person name="Marcet-Houben M."/>
            <person name="Nosek J."/>
            <person name="Gabaldon T."/>
        </authorList>
    </citation>
    <scope>NUCLEOTIDE SEQUENCE</scope>
    <source>
        <strain evidence="2">CBS6075</strain>
    </source>
</reference>
<gene>
    <name evidence="2" type="ORF">OGAPHI_000936</name>
</gene>